<proteinExistence type="predicted"/>
<dbReference type="Gramene" id="OB02G26800.1">
    <property type="protein sequence ID" value="OB02G26800.1"/>
    <property type="gene ID" value="OB02G26800"/>
</dbReference>
<accession>J3LDG3</accession>
<dbReference type="AlphaFoldDB" id="J3LDG3"/>
<dbReference type="HOGENOM" id="CLU_2816502_0_0_1"/>
<sequence>MKGVAFFEREEVAGLVGRWQHVDANEGGRSRKLQRSGLKFKNDMRMRLCAHFTRVPCASWLVHWGRN</sequence>
<evidence type="ECO:0000313" key="1">
    <source>
        <dbReference type="EnsemblPlants" id="OB02G26800.1"/>
    </source>
</evidence>
<dbReference type="EnsemblPlants" id="OB02G26800.1">
    <property type="protein sequence ID" value="OB02G26800.1"/>
    <property type="gene ID" value="OB02G26800"/>
</dbReference>
<evidence type="ECO:0000313" key="2">
    <source>
        <dbReference type="Proteomes" id="UP000006038"/>
    </source>
</evidence>
<reference evidence="1" key="1">
    <citation type="submission" date="2013-04" db="UniProtKB">
        <authorList>
            <consortium name="EnsemblPlants"/>
        </authorList>
    </citation>
    <scope>IDENTIFICATION</scope>
</reference>
<dbReference type="Proteomes" id="UP000006038">
    <property type="component" value="Unassembled WGS sequence"/>
</dbReference>
<protein>
    <submittedName>
        <fullName evidence="1">Uncharacterized protein</fullName>
    </submittedName>
</protein>
<organism evidence="1">
    <name type="scientific">Oryza brachyantha</name>
    <name type="common">malo sina</name>
    <dbReference type="NCBI Taxonomy" id="4533"/>
    <lineage>
        <taxon>Eukaryota</taxon>
        <taxon>Viridiplantae</taxon>
        <taxon>Streptophyta</taxon>
        <taxon>Embryophyta</taxon>
        <taxon>Tracheophyta</taxon>
        <taxon>Spermatophyta</taxon>
        <taxon>Magnoliopsida</taxon>
        <taxon>Liliopsida</taxon>
        <taxon>Poales</taxon>
        <taxon>Poaceae</taxon>
        <taxon>BOP clade</taxon>
        <taxon>Oryzoideae</taxon>
        <taxon>Oryzeae</taxon>
        <taxon>Oryzinae</taxon>
        <taxon>Oryza</taxon>
    </lineage>
</organism>
<name>J3LDG3_ORYBR</name>
<keyword evidence="2" id="KW-1185">Reference proteome</keyword>